<feature type="transmembrane region" description="Helical" evidence="6">
    <location>
        <begin position="305"/>
        <end position="322"/>
    </location>
</feature>
<dbReference type="GO" id="GO:0055085">
    <property type="term" value="P:transmembrane transport"/>
    <property type="evidence" value="ECO:0007669"/>
    <property type="project" value="InterPro"/>
</dbReference>
<sequence length="362" mass="39022">MLIGVTLGRYLAARFLRMILGVFLTVFALVYTLDFVELMRRAGDAEGASAAVMARLALYRTPAVAEQVLPFAILFGAMAALLQLSRKLELVVARAAGISAWQFLQPGALVALGIGAFTVGVYNPVSAELKQRSTEIEAKIFARSGKAASGKELWIRQRGIDGQAIIRAETAVEGTATLAGVMVFTFDDSGAFTQQMQAARATLHDGYWELQDVRVQGPDQEPQSYDTYLIASTLDPSQVRQRFTPPESVPFWQLTETIARTERAGLDATRYRLQYDVLLARPVLFLAMVLVAASVSLRFFRFGGIGKMVLGGVAAGFVLYVARQVMEGLGASGLVAAPVAAWFPAVVGSLLGTLALLHLEDG</sequence>
<dbReference type="OrthoDB" id="9798468at2"/>
<dbReference type="InterPro" id="IPR030923">
    <property type="entry name" value="LptG"/>
</dbReference>
<reference evidence="8" key="2">
    <citation type="submission" date="2015-01" db="EMBL/GenBank/DDBJ databases">
        <title>Complete genome sequence of Methylobacterium aquaticum strain 22A.</title>
        <authorList>
            <person name="Tani A."/>
            <person name="Ogura Y."/>
            <person name="Hayashi T."/>
        </authorList>
    </citation>
    <scope>NUCLEOTIDE SEQUENCE [LARGE SCALE GENOMIC DNA]</scope>
    <source>
        <strain evidence="8">MA-22A</strain>
    </source>
</reference>
<feature type="transmembrane region" description="Helical" evidence="6">
    <location>
        <begin position="278"/>
        <end position="299"/>
    </location>
</feature>
<dbReference type="PANTHER" id="PTHR33529:SF2">
    <property type="entry name" value="LIPOPOLYSACCHARIDE EXPORT SYSTEM PERMEASE PROTEIN LPTG"/>
    <property type="match status" value="1"/>
</dbReference>
<comment type="subcellular location">
    <subcellularLocation>
        <location evidence="1">Cell membrane</location>
        <topology evidence="1">Multi-pass membrane protein</topology>
    </subcellularLocation>
</comment>
<keyword evidence="3 6" id="KW-0812">Transmembrane</keyword>
<gene>
    <name evidence="7" type="ORF">Maq22A_c24610</name>
</gene>
<dbReference type="AlphaFoldDB" id="A0A0C6FL66"/>
<dbReference type="Pfam" id="PF03739">
    <property type="entry name" value="LptF_LptG"/>
    <property type="match status" value="1"/>
</dbReference>
<feature type="transmembrane region" description="Helical" evidence="6">
    <location>
        <begin position="15"/>
        <end position="33"/>
    </location>
</feature>
<proteinExistence type="predicted"/>
<name>A0A0C6FL66_9HYPH</name>
<reference evidence="7 8" key="1">
    <citation type="journal article" date="2015" name="Genome Announc.">
        <title>Complete Genome Sequence of Methylobacterium aquaticum Strain 22A, Isolated from Racomitrium japonicum Moss.</title>
        <authorList>
            <person name="Tani A."/>
            <person name="Ogura Y."/>
            <person name="Hayashi T."/>
            <person name="Kimbara K."/>
        </authorList>
    </citation>
    <scope>NUCLEOTIDE SEQUENCE [LARGE SCALE GENOMIC DNA]</scope>
    <source>
        <strain evidence="7 8">MA-22A</strain>
    </source>
</reference>
<dbReference type="PATRIC" id="fig|270351.10.peg.4726"/>
<feature type="transmembrane region" description="Helical" evidence="6">
    <location>
        <begin position="103"/>
        <end position="122"/>
    </location>
</feature>
<protein>
    <submittedName>
        <fullName evidence="7">Permease</fullName>
    </submittedName>
</protein>
<evidence type="ECO:0000256" key="1">
    <source>
        <dbReference type="ARBA" id="ARBA00004651"/>
    </source>
</evidence>
<keyword evidence="4 6" id="KW-1133">Transmembrane helix</keyword>
<keyword evidence="2" id="KW-1003">Cell membrane</keyword>
<dbReference type="Proteomes" id="UP000061432">
    <property type="component" value="Chromosome"/>
</dbReference>
<dbReference type="GO" id="GO:0043190">
    <property type="term" value="C:ATP-binding cassette (ABC) transporter complex"/>
    <property type="evidence" value="ECO:0007669"/>
    <property type="project" value="InterPro"/>
</dbReference>
<evidence type="ECO:0000256" key="3">
    <source>
        <dbReference type="ARBA" id="ARBA00022692"/>
    </source>
</evidence>
<accession>A0A0C6FL66</accession>
<feature type="transmembrane region" description="Helical" evidence="6">
    <location>
        <begin position="334"/>
        <end position="359"/>
    </location>
</feature>
<dbReference type="RefSeq" id="WP_060848706.1">
    <property type="nucleotide sequence ID" value="NZ_AP014704.1"/>
</dbReference>
<dbReference type="STRING" id="270351.Maq22A_c24610"/>
<dbReference type="PANTHER" id="PTHR33529">
    <property type="entry name" value="SLR0882 PROTEIN-RELATED"/>
    <property type="match status" value="1"/>
</dbReference>
<keyword evidence="5 6" id="KW-0472">Membrane</keyword>
<evidence type="ECO:0000313" key="8">
    <source>
        <dbReference type="Proteomes" id="UP000061432"/>
    </source>
</evidence>
<dbReference type="KEGG" id="maqu:Maq22A_c24610"/>
<evidence type="ECO:0000256" key="6">
    <source>
        <dbReference type="SAM" id="Phobius"/>
    </source>
</evidence>
<evidence type="ECO:0000256" key="4">
    <source>
        <dbReference type="ARBA" id="ARBA00022989"/>
    </source>
</evidence>
<evidence type="ECO:0000256" key="2">
    <source>
        <dbReference type="ARBA" id="ARBA00022475"/>
    </source>
</evidence>
<dbReference type="GO" id="GO:0015920">
    <property type="term" value="P:lipopolysaccharide transport"/>
    <property type="evidence" value="ECO:0007669"/>
    <property type="project" value="TreeGrafter"/>
</dbReference>
<evidence type="ECO:0000313" key="7">
    <source>
        <dbReference type="EMBL" id="BAQ47842.1"/>
    </source>
</evidence>
<feature type="transmembrane region" description="Helical" evidence="6">
    <location>
        <begin position="63"/>
        <end position="83"/>
    </location>
</feature>
<dbReference type="NCBIfam" id="TIGR04408">
    <property type="entry name" value="LptG_lptG"/>
    <property type="match status" value="1"/>
</dbReference>
<evidence type="ECO:0000256" key="5">
    <source>
        <dbReference type="ARBA" id="ARBA00023136"/>
    </source>
</evidence>
<organism evidence="7 8">
    <name type="scientific">Methylobacterium aquaticum</name>
    <dbReference type="NCBI Taxonomy" id="270351"/>
    <lineage>
        <taxon>Bacteria</taxon>
        <taxon>Pseudomonadati</taxon>
        <taxon>Pseudomonadota</taxon>
        <taxon>Alphaproteobacteria</taxon>
        <taxon>Hyphomicrobiales</taxon>
        <taxon>Methylobacteriaceae</taxon>
        <taxon>Methylobacterium</taxon>
    </lineage>
</organism>
<dbReference type="InterPro" id="IPR005495">
    <property type="entry name" value="LptG/LptF_permease"/>
</dbReference>
<dbReference type="EMBL" id="AP014704">
    <property type="protein sequence ID" value="BAQ47842.1"/>
    <property type="molecule type" value="Genomic_DNA"/>
</dbReference>